<reference evidence="2" key="1">
    <citation type="submission" date="2020-09" db="EMBL/GenBank/DDBJ databases">
        <authorList>
            <person name="Yoon J.-W."/>
        </authorList>
    </citation>
    <scope>NUCLEOTIDE SEQUENCE</scope>
    <source>
        <strain evidence="2">KMU-158</strain>
    </source>
</reference>
<dbReference type="EMBL" id="JACXLD010000001">
    <property type="protein sequence ID" value="MBD2857651.1"/>
    <property type="molecule type" value="Genomic_DNA"/>
</dbReference>
<dbReference type="RefSeq" id="WP_190761877.1">
    <property type="nucleotide sequence ID" value="NZ_JACXLD010000001.1"/>
</dbReference>
<dbReference type="Gene3D" id="3.40.30.110">
    <property type="match status" value="2"/>
</dbReference>
<dbReference type="SUPFAM" id="SSF52833">
    <property type="entry name" value="Thioredoxin-like"/>
    <property type="match status" value="1"/>
</dbReference>
<dbReference type="Proteomes" id="UP000610558">
    <property type="component" value="Unassembled WGS sequence"/>
</dbReference>
<dbReference type="Pfam" id="PF14497">
    <property type="entry name" value="GST_C_3"/>
    <property type="match status" value="1"/>
</dbReference>
<dbReference type="AlphaFoldDB" id="A0A927C101"/>
<feature type="domain" description="GST N-terminal" evidence="1">
    <location>
        <begin position="4"/>
        <end position="83"/>
    </location>
</feature>
<comment type="caution">
    <text evidence="2">The sequence shown here is derived from an EMBL/GenBank/DDBJ whole genome shotgun (WGS) entry which is preliminary data.</text>
</comment>
<keyword evidence="3" id="KW-1185">Reference proteome</keyword>
<dbReference type="InterPro" id="IPR036249">
    <property type="entry name" value="Thioredoxin-like_sf"/>
</dbReference>
<evidence type="ECO:0000313" key="3">
    <source>
        <dbReference type="Proteomes" id="UP000610558"/>
    </source>
</evidence>
<gene>
    <name evidence="2" type="ORF">IB286_01440</name>
</gene>
<accession>A0A927C101</accession>
<dbReference type="Pfam" id="PF13417">
    <property type="entry name" value="GST_N_3"/>
    <property type="match status" value="1"/>
</dbReference>
<name>A0A927C101_9GAMM</name>
<dbReference type="InterPro" id="IPR004046">
    <property type="entry name" value="GST_C"/>
</dbReference>
<sequence>MSSPSLILHHYPMSPYAEKIRTMLGYANVPWQSVVCKEAPPRPHLEALAGGYRRIPVAQIGADVFCDSHAISDEIVRISQCESLTDEALSDADKALIASAEGQLFFAAIRSCTSLALALKMIYLFSFKGFLAFMKDRQSLTQGSSIRIPGVKESKQLIDAHLAELEKMVGDEFLTGTAPTQVDFAAYHSLWLMQSMGNKKAWKKAPKTLSWLKRMEQLSRPPSHELAPEEALAIAKAASPRAIDPSDTQHEAIGKAVSIVPSDYGRIASAGTLVASTAKTWVIAREHEDTGLVHVHFPKQGFELIPA</sequence>
<dbReference type="CDD" id="cd00570">
    <property type="entry name" value="GST_N_family"/>
    <property type="match status" value="1"/>
</dbReference>
<dbReference type="SUPFAM" id="SSF47616">
    <property type="entry name" value="GST C-terminal domain-like"/>
    <property type="match status" value="1"/>
</dbReference>
<dbReference type="PROSITE" id="PS50404">
    <property type="entry name" value="GST_NTER"/>
    <property type="match status" value="1"/>
</dbReference>
<evidence type="ECO:0000259" key="1">
    <source>
        <dbReference type="PROSITE" id="PS50404"/>
    </source>
</evidence>
<evidence type="ECO:0000313" key="2">
    <source>
        <dbReference type="EMBL" id="MBD2857651.1"/>
    </source>
</evidence>
<dbReference type="InterPro" id="IPR004045">
    <property type="entry name" value="Glutathione_S-Trfase_N"/>
</dbReference>
<protein>
    <submittedName>
        <fullName evidence="2">Glutathione S-transferase</fullName>
    </submittedName>
</protein>
<proteinExistence type="predicted"/>
<organism evidence="2 3">
    <name type="scientific">Spongiibacter pelagi</name>
    <dbReference type="NCBI Taxonomy" id="2760804"/>
    <lineage>
        <taxon>Bacteria</taxon>
        <taxon>Pseudomonadati</taxon>
        <taxon>Pseudomonadota</taxon>
        <taxon>Gammaproteobacteria</taxon>
        <taxon>Cellvibrionales</taxon>
        <taxon>Spongiibacteraceae</taxon>
        <taxon>Spongiibacter</taxon>
    </lineage>
</organism>
<dbReference type="InterPro" id="IPR036282">
    <property type="entry name" value="Glutathione-S-Trfase_C_sf"/>
</dbReference>